<name>A0A1V9H505_9XANT</name>
<sequence length="61" mass="6541">MAGGPCCFLEHADTITIGIKAATPDAASVQTWAAQLRNHLKRRGRPTQIELAQDNPLAADE</sequence>
<accession>A0A1V9H505</accession>
<comment type="caution">
    <text evidence="1">The sequence shown here is derived from an EMBL/GenBank/DDBJ whole genome shotgun (WGS) entry which is preliminary data.</text>
</comment>
<reference evidence="1 2" key="1">
    <citation type="journal article" date="2016" name="Plant Pathol.">
        <title>Genetic characterization of strains named as Xanthomonas axonopodis pv. dieffenbachiae leads to a taxonomic revision of the X. axonopodis species complex.</title>
        <authorList>
            <person name="Constantin E.C."/>
            <person name="Cleenwerck I."/>
            <person name="Maes M."/>
            <person name="Baeyen S."/>
            <person name="Van Malderghem C."/>
            <person name="De Vos P."/>
            <person name="Cottyn B."/>
        </authorList>
    </citation>
    <scope>NUCLEOTIDE SEQUENCE [LARGE SCALE GENOMIC DNA]</scope>
    <source>
        <strain evidence="2">LMG9055</strain>
    </source>
</reference>
<proteinExistence type="predicted"/>
<dbReference type="EMBL" id="JPUO02000173">
    <property type="protein sequence ID" value="OQP78031.1"/>
    <property type="molecule type" value="Genomic_DNA"/>
</dbReference>
<evidence type="ECO:0000313" key="2">
    <source>
        <dbReference type="Proteomes" id="UP000050343"/>
    </source>
</evidence>
<gene>
    <name evidence="1" type="ORF">IA54_007220</name>
</gene>
<dbReference type="AlphaFoldDB" id="A0A1V9H505"/>
<dbReference type="Proteomes" id="UP000050343">
    <property type="component" value="Unassembled WGS sequence"/>
</dbReference>
<evidence type="ECO:0000313" key="1">
    <source>
        <dbReference type="EMBL" id="OQP78031.1"/>
    </source>
</evidence>
<organism evidence="1 2">
    <name type="scientific">Xanthomonas phaseoli pv. syngonii LMG 9055</name>
    <dbReference type="NCBI Taxonomy" id="1437878"/>
    <lineage>
        <taxon>Bacteria</taxon>
        <taxon>Pseudomonadati</taxon>
        <taxon>Pseudomonadota</taxon>
        <taxon>Gammaproteobacteria</taxon>
        <taxon>Lysobacterales</taxon>
        <taxon>Lysobacteraceae</taxon>
        <taxon>Xanthomonas</taxon>
    </lineage>
</organism>
<protein>
    <submittedName>
        <fullName evidence="1">Uncharacterized protein</fullName>
    </submittedName>
</protein>
<reference evidence="1 2" key="2">
    <citation type="journal article" date="2017" name="Plant Pathol.">
        <title>Pathogenicity and virulence gene content of Xanthomonas strains infecting Araceae, formerly known as Xanthomonas axonopodis pv. dieffenbachiae.</title>
        <authorList>
            <person name="Constantin E.C."/>
            <person name="Haegeman A."/>
            <person name="Van Vaerenbergh J."/>
            <person name="Baeyen S."/>
            <person name="Van Malderghem C."/>
            <person name="Maes M."/>
            <person name="Cottyn B."/>
        </authorList>
    </citation>
    <scope>NUCLEOTIDE SEQUENCE [LARGE SCALE GENOMIC DNA]</scope>
    <source>
        <strain evidence="2">LMG9055</strain>
    </source>
</reference>